<evidence type="ECO:0000313" key="4">
    <source>
        <dbReference type="Proteomes" id="UP000288178"/>
    </source>
</evidence>
<organism evidence="3 4">
    <name type="scientific">Rubrivivax albus</name>
    <dbReference type="NCBI Taxonomy" id="2499835"/>
    <lineage>
        <taxon>Bacteria</taxon>
        <taxon>Pseudomonadati</taxon>
        <taxon>Pseudomonadota</taxon>
        <taxon>Betaproteobacteria</taxon>
        <taxon>Burkholderiales</taxon>
        <taxon>Sphaerotilaceae</taxon>
        <taxon>Rubrivivax</taxon>
    </lineage>
</organism>
<dbReference type="PANTHER" id="PTHR35273:SF2">
    <property type="entry name" value="ALPHA-GALACTOSIDASE"/>
    <property type="match status" value="1"/>
</dbReference>
<name>A0A3S2U3K2_9BURK</name>
<keyword evidence="1" id="KW-0732">Signal</keyword>
<evidence type="ECO:0000259" key="2">
    <source>
        <dbReference type="Pfam" id="PF03537"/>
    </source>
</evidence>
<dbReference type="Pfam" id="PF03537">
    <property type="entry name" value="Glyco_hydro_114"/>
    <property type="match status" value="1"/>
</dbReference>
<dbReference type="EMBL" id="SACT01000002">
    <property type="protein sequence ID" value="RVT52217.1"/>
    <property type="molecule type" value="Genomic_DNA"/>
</dbReference>
<dbReference type="Gene3D" id="3.20.20.70">
    <property type="entry name" value="Aldolase class I"/>
    <property type="match status" value="1"/>
</dbReference>
<evidence type="ECO:0000313" key="3">
    <source>
        <dbReference type="EMBL" id="RVT52217.1"/>
    </source>
</evidence>
<keyword evidence="4" id="KW-1185">Reference proteome</keyword>
<dbReference type="OrthoDB" id="505502at2"/>
<reference evidence="3 4" key="1">
    <citation type="submission" date="2019-01" db="EMBL/GenBank/DDBJ databases">
        <authorList>
            <person name="Chen W.-M."/>
        </authorList>
    </citation>
    <scope>NUCLEOTIDE SEQUENCE [LARGE SCALE GENOMIC DNA]</scope>
    <source>
        <strain evidence="3 4">ICH-3</strain>
    </source>
</reference>
<sequence length="292" mass="31634">MTPTRLRCATLGCLVALLAACGGGSGSGTDDDGQAVVLPNPVPGAVVPVADRWTPAVDDTWHWQLLGTLDTSVEADVYDVDLFDTPQATLDALRTQGRRVVCYFSAGSSEDWRPDFARFATADMGAPLDGWPGERWLDTRSSNVRAILADRLDLAVARGCQGVEPDNMDAWQNAPGFPLTAQTQLDFNRWIAAQARARGLAVGLKNDVDQLDALVDDFDFAVNEQCHEYDECGGYAVFTARGKPVFNAEYAARWVNDAGERARLCAAAQAMNLLTLVLPLDLDGSFRWSCDS</sequence>
<comment type="caution">
    <text evidence="3">The sequence shown here is derived from an EMBL/GenBank/DDBJ whole genome shotgun (WGS) entry which is preliminary data.</text>
</comment>
<dbReference type="InterPro" id="IPR004352">
    <property type="entry name" value="GH114_TIM-barrel"/>
</dbReference>
<dbReference type="InterPro" id="IPR013785">
    <property type="entry name" value="Aldolase_TIM"/>
</dbReference>
<gene>
    <name evidence="3" type="ORF">ENE75_07100</name>
</gene>
<feature type="signal peptide" evidence="1">
    <location>
        <begin position="1"/>
        <end position="19"/>
    </location>
</feature>
<dbReference type="PANTHER" id="PTHR35273">
    <property type="entry name" value="ALPHA-1,4 POLYGALACTOSAMINIDASE, PUTATIVE (AFU_ORTHOLOGUE AFUA_3G07890)-RELATED"/>
    <property type="match status" value="1"/>
</dbReference>
<dbReference type="InterPro" id="IPR017853">
    <property type="entry name" value="GH"/>
</dbReference>
<dbReference type="RefSeq" id="WP_128197261.1">
    <property type="nucleotide sequence ID" value="NZ_SACT01000002.1"/>
</dbReference>
<dbReference type="AlphaFoldDB" id="A0A3S2U3K2"/>
<feature type="chain" id="PRO_5018540729" evidence="1">
    <location>
        <begin position="20"/>
        <end position="292"/>
    </location>
</feature>
<evidence type="ECO:0000256" key="1">
    <source>
        <dbReference type="SAM" id="SignalP"/>
    </source>
</evidence>
<feature type="domain" description="Glycoside-hydrolase family GH114 TIM-barrel" evidence="2">
    <location>
        <begin position="60"/>
        <end position="284"/>
    </location>
</feature>
<protein>
    <submittedName>
        <fullName evidence="3">Endo alpha-1,4 polygalactosaminidase</fullName>
    </submittedName>
</protein>
<dbReference type="Proteomes" id="UP000288178">
    <property type="component" value="Unassembled WGS sequence"/>
</dbReference>
<accession>A0A3S2U3K2</accession>
<dbReference type="PROSITE" id="PS51257">
    <property type="entry name" value="PROKAR_LIPOPROTEIN"/>
    <property type="match status" value="1"/>
</dbReference>
<proteinExistence type="predicted"/>
<dbReference type="SUPFAM" id="SSF51445">
    <property type="entry name" value="(Trans)glycosidases"/>
    <property type="match status" value="1"/>
</dbReference>